<feature type="domain" description="Phosphoribulokinase/uridine kinase" evidence="1">
    <location>
        <begin position="19"/>
        <end position="199"/>
    </location>
</feature>
<gene>
    <name evidence="2" type="ORF">AAT16_06480</name>
    <name evidence="3" type="ORF">SAMN05216235_0538</name>
</gene>
<dbReference type="Proteomes" id="UP000183090">
    <property type="component" value="Unassembled WGS sequence"/>
</dbReference>
<reference evidence="2 4" key="1">
    <citation type="journal article" date="2015" name="Int. J. Syst. Evol. Microbiol.">
        <title>Complete genome sequence of Salinicoccus halodurans H3B36, isolated from the Qaidam Basin in China.</title>
        <authorList>
            <person name="Jiang K."/>
            <person name="Xue Y."/>
            <person name="Ma Y."/>
        </authorList>
    </citation>
    <scope>NUCLEOTIDE SEQUENCE [LARGE SCALE GENOMIC DNA]</scope>
    <source>
        <strain evidence="2 4">H3B36</strain>
    </source>
</reference>
<name>A0A0F7HJN4_9STAP</name>
<dbReference type="KEGG" id="shv:AAT16_06480"/>
<accession>A0A0F7HJN4</accession>
<dbReference type="SUPFAM" id="SSF52540">
    <property type="entry name" value="P-loop containing nucleoside triphosphate hydrolases"/>
    <property type="match status" value="1"/>
</dbReference>
<evidence type="ECO:0000313" key="5">
    <source>
        <dbReference type="Proteomes" id="UP000183090"/>
    </source>
</evidence>
<dbReference type="Proteomes" id="UP000034029">
    <property type="component" value="Chromosome"/>
</dbReference>
<dbReference type="PANTHER" id="PTHR10285">
    <property type="entry name" value="URIDINE KINASE"/>
    <property type="match status" value="1"/>
</dbReference>
<proteinExistence type="predicted"/>
<dbReference type="Gene3D" id="3.40.50.300">
    <property type="entry name" value="P-loop containing nucleotide triphosphate hydrolases"/>
    <property type="match status" value="1"/>
</dbReference>
<evidence type="ECO:0000313" key="4">
    <source>
        <dbReference type="Proteomes" id="UP000034029"/>
    </source>
</evidence>
<dbReference type="AlphaFoldDB" id="A0A0F7HJN4"/>
<keyword evidence="4" id="KW-1185">Reference proteome</keyword>
<dbReference type="EMBL" id="CP011366">
    <property type="protein sequence ID" value="AKG73908.1"/>
    <property type="molecule type" value="Genomic_DNA"/>
</dbReference>
<evidence type="ECO:0000259" key="1">
    <source>
        <dbReference type="Pfam" id="PF00485"/>
    </source>
</evidence>
<dbReference type="GO" id="GO:0005524">
    <property type="term" value="F:ATP binding"/>
    <property type="evidence" value="ECO:0007669"/>
    <property type="project" value="InterPro"/>
</dbReference>
<keyword evidence="3" id="KW-0418">Kinase</keyword>
<protein>
    <submittedName>
        <fullName evidence="3">Uridine kinase</fullName>
    </submittedName>
</protein>
<dbReference type="EMBL" id="FOTB01000001">
    <property type="protein sequence ID" value="SFK57601.1"/>
    <property type="molecule type" value="Genomic_DNA"/>
</dbReference>
<reference evidence="3 5" key="3">
    <citation type="submission" date="2016-10" db="EMBL/GenBank/DDBJ databases">
        <authorList>
            <person name="Varghese N."/>
            <person name="Submissions S."/>
        </authorList>
    </citation>
    <scope>NUCLEOTIDE SEQUENCE [LARGE SCALE GENOMIC DNA]</scope>
    <source>
        <strain evidence="3 5">CGMCC 1.6501</strain>
    </source>
</reference>
<keyword evidence="3" id="KW-0808">Transferase</keyword>
<dbReference type="GO" id="GO:0016301">
    <property type="term" value="F:kinase activity"/>
    <property type="evidence" value="ECO:0007669"/>
    <property type="project" value="UniProtKB-KW"/>
</dbReference>
<dbReference type="InterPro" id="IPR027417">
    <property type="entry name" value="P-loop_NTPase"/>
</dbReference>
<dbReference type="OrthoDB" id="2388275at2"/>
<evidence type="ECO:0000313" key="3">
    <source>
        <dbReference type="EMBL" id="SFK57601.1"/>
    </source>
</evidence>
<dbReference type="RefSeq" id="WP_046790096.1">
    <property type="nucleotide sequence ID" value="NZ_CP011366.1"/>
</dbReference>
<sequence>MDQLVEEINRFIKSRKKCLIRISGHGAAGKTTFAEAIMKELKSNTYNYLNTDSYIIHGEYRKPLEATYKYNNEIHKGKVTACLPVAHELKSLKRDLKMLRSGMDFLTIDTNWAPAKTIHAERYVTIADGMSTAFLEESLFDLSIYIYTDGQTELERRVERDVHERGKSIQALMDTHKERRIQYELFMHDRRVDFDIIVNDSYGRFVVEKGWVN</sequence>
<reference evidence="4" key="2">
    <citation type="submission" date="2015-04" db="EMBL/GenBank/DDBJ databases">
        <title>Complete genome sequence of Salinicoccus halodurans strain H3B36, isolated from the Qaidam basin of China.</title>
        <authorList>
            <person name="Ma Y."/>
            <person name="Jiang K."/>
            <person name="Xue Y."/>
        </authorList>
    </citation>
    <scope>NUCLEOTIDE SEQUENCE [LARGE SCALE GENOMIC DNA]</scope>
    <source>
        <strain evidence="4">H3B36</strain>
    </source>
</reference>
<dbReference type="Pfam" id="PF00485">
    <property type="entry name" value="PRK"/>
    <property type="match status" value="1"/>
</dbReference>
<organism evidence="3 5">
    <name type="scientific">Salinicoccus halodurans</name>
    <dbReference type="NCBI Taxonomy" id="407035"/>
    <lineage>
        <taxon>Bacteria</taxon>
        <taxon>Bacillati</taxon>
        <taxon>Bacillota</taxon>
        <taxon>Bacilli</taxon>
        <taxon>Bacillales</taxon>
        <taxon>Staphylococcaceae</taxon>
        <taxon>Salinicoccus</taxon>
    </lineage>
</organism>
<evidence type="ECO:0000313" key="2">
    <source>
        <dbReference type="EMBL" id="AKG73908.1"/>
    </source>
</evidence>
<dbReference type="InterPro" id="IPR006083">
    <property type="entry name" value="PRK/URK"/>
</dbReference>